<evidence type="ECO:0000256" key="7">
    <source>
        <dbReference type="ARBA" id="ARBA00031828"/>
    </source>
</evidence>
<feature type="binding site" evidence="11">
    <location>
        <begin position="9"/>
        <end position="11"/>
    </location>
    <ligand>
        <name>substrate</name>
    </ligand>
</feature>
<reference evidence="14 15" key="1">
    <citation type="submission" date="2013-07" db="EMBL/GenBank/DDBJ databases">
        <title>Comparative Genomic and Metabolomic Analysis of Twelve Strains of Pseudoalteromonas luteoviolacea.</title>
        <authorList>
            <person name="Vynne N.G."/>
            <person name="Mansson M."/>
            <person name="Gram L."/>
        </authorList>
    </citation>
    <scope>NUCLEOTIDE SEQUENCE [LARGE SCALE GENOMIC DNA]</scope>
    <source>
        <strain evidence="14 15">NCIMB 1942</strain>
    </source>
</reference>
<evidence type="ECO:0000256" key="10">
    <source>
        <dbReference type="PIRSR" id="PIRSR004682-1"/>
    </source>
</evidence>
<organism evidence="14 15">
    <name type="scientific">Pseudoalteromonas luteoviolacea NCIMB 1942</name>
    <dbReference type="NCBI Taxonomy" id="1365253"/>
    <lineage>
        <taxon>Bacteria</taxon>
        <taxon>Pseudomonadati</taxon>
        <taxon>Pseudomonadota</taxon>
        <taxon>Gammaproteobacteria</taxon>
        <taxon>Alteromonadales</taxon>
        <taxon>Pseudoalteromonadaceae</taxon>
        <taxon>Pseudoalteromonas</taxon>
    </lineage>
</organism>
<dbReference type="InterPro" id="IPR023214">
    <property type="entry name" value="HAD_sf"/>
</dbReference>
<comment type="caution">
    <text evidence="14">The sequence shown here is derived from an EMBL/GenBank/DDBJ whole genome shotgun (WGS) entry which is preliminary data.</text>
</comment>
<dbReference type="InterPro" id="IPR006543">
    <property type="entry name" value="Histidinol-phos"/>
</dbReference>
<evidence type="ECO:0000256" key="9">
    <source>
        <dbReference type="PIRNR" id="PIRNR004682"/>
    </source>
</evidence>
<dbReference type="EMBL" id="AUXT01000146">
    <property type="protein sequence ID" value="KZN48389.1"/>
    <property type="molecule type" value="Genomic_DNA"/>
</dbReference>
<feature type="binding site" evidence="11">
    <location>
        <begin position="108"/>
        <end position="109"/>
    </location>
    <ligand>
        <name>substrate</name>
    </ligand>
</feature>
<dbReference type="NCBIfam" id="NF006506">
    <property type="entry name" value="PRK08942.1"/>
    <property type="match status" value="1"/>
</dbReference>
<evidence type="ECO:0000256" key="11">
    <source>
        <dbReference type="PIRSR" id="PIRSR004682-2"/>
    </source>
</evidence>
<keyword evidence="6 9" id="KW-0119">Carbohydrate metabolism</keyword>
<evidence type="ECO:0000256" key="8">
    <source>
        <dbReference type="ARBA" id="ARBA00061616"/>
    </source>
</evidence>
<dbReference type="AlphaFoldDB" id="A0A161XYH6"/>
<accession>A0A161XYH6</accession>
<gene>
    <name evidence="14" type="ORF">N482_07930</name>
</gene>
<dbReference type="EC" id="3.1.3.-" evidence="9"/>
<comment type="similarity">
    <text evidence="8 9">Belongs to the gmhB family.</text>
</comment>
<dbReference type="PIRSF" id="PIRSF004682">
    <property type="entry name" value="GmhB"/>
    <property type="match status" value="1"/>
</dbReference>
<evidence type="ECO:0000256" key="13">
    <source>
        <dbReference type="PIRSR" id="PIRSR004682-4"/>
    </source>
</evidence>
<dbReference type="Pfam" id="PF13242">
    <property type="entry name" value="Hydrolase_like"/>
    <property type="match status" value="1"/>
</dbReference>
<dbReference type="GO" id="GO:0005975">
    <property type="term" value="P:carbohydrate metabolic process"/>
    <property type="evidence" value="ECO:0007669"/>
    <property type="project" value="InterPro"/>
</dbReference>
<evidence type="ECO:0000256" key="4">
    <source>
        <dbReference type="ARBA" id="ARBA00022801"/>
    </source>
</evidence>
<dbReference type="NCBIfam" id="TIGR00213">
    <property type="entry name" value="GmhB_yaeD"/>
    <property type="match status" value="1"/>
</dbReference>
<evidence type="ECO:0000256" key="6">
    <source>
        <dbReference type="ARBA" id="ARBA00023277"/>
    </source>
</evidence>
<dbReference type="RefSeq" id="WP_063376603.1">
    <property type="nucleotide sequence ID" value="NZ_AUXT01000146.1"/>
</dbReference>
<keyword evidence="4 9" id="KW-0378">Hydrolase</keyword>
<evidence type="ECO:0000313" key="15">
    <source>
        <dbReference type="Proteomes" id="UP000076587"/>
    </source>
</evidence>
<dbReference type="GO" id="GO:0046872">
    <property type="term" value="F:metal ion binding"/>
    <property type="evidence" value="ECO:0007669"/>
    <property type="project" value="UniProtKB-KW"/>
</dbReference>
<evidence type="ECO:0000256" key="12">
    <source>
        <dbReference type="PIRSR" id="PIRSR004682-3"/>
    </source>
</evidence>
<evidence type="ECO:0000313" key="14">
    <source>
        <dbReference type="EMBL" id="KZN48389.1"/>
    </source>
</evidence>
<protein>
    <recommendedName>
        <fullName evidence="7 9">D,D-heptose 1,7-bisphosphate phosphatase</fullName>
        <ecNumber evidence="9">3.1.3.-</ecNumber>
    </recommendedName>
</protein>
<dbReference type="InterPro" id="IPR006549">
    <property type="entry name" value="HAD-SF_hydro_IIIA"/>
</dbReference>
<dbReference type="PANTHER" id="PTHR42891:SF1">
    <property type="entry name" value="D-GLYCERO-BETA-D-MANNO-HEPTOSE-1,7-BISPHOSPHATE 7-PHOSPHATASE"/>
    <property type="match status" value="1"/>
</dbReference>
<feature type="binding site" evidence="11">
    <location>
        <begin position="17"/>
        <end position="20"/>
    </location>
    <ligand>
        <name>substrate</name>
    </ligand>
</feature>
<feature type="binding site" evidence="13">
    <location>
        <position position="135"/>
    </location>
    <ligand>
        <name>Mg(2+)</name>
        <dbReference type="ChEBI" id="CHEBI:18420"/>
    </ligand>
</feature>
<dbReference type="Gene3D" id="3.40.50.1000">
    <property type="entry name" value="HAD superfamily/HAD-like"/>
    <property type="match status" value="1"/>
</dbReference>
<keyword evidence="3 13" id="KW-0479">Metal-binding</keyword>
<feature type="binding site" evidence="13">
    <location>
        <position position="11"/>
    </location>
    <ligand>
        <name>Mg(2+)</name>
        <dbReference type="ChEBI" id="CHEBI:18420"/>
    </ligand>
</feature>
<feature type="active site" description="Nucleophile" evidence="10">
    <location>
        <position position="9"/>
    </location>
</feature>
<evidence type="ECO:0000256" key="3">
    <source>
        <dbReference type="ARBA" id="ARBA00022723"/>
    </source>
</evidence>
<feature type="binding site" evidence="11">
    <location>
        <begin position="51"/>
        <end position="54"/>
    </location>
    <ligand>
        <name>substrate</name>
    </ligand>
</feature>
<proteinExistence type="inferred from homology"/>
<sequence>MKYKAVFLDRDGVINHDHAYVHKIEEFEFIDGVFEACQRFIDQGYKIVVVTNQSGIGRGYYDEAQFKVLTDWMCAQFLENNVEIHGVYFCPHHPKQAQPKYLMDCNCRKPHPGMLLQAIEAHDIDPTQSIMVGDKGSDMKAAKAAGVAIKVLVRSGQTFDEKDMLAADLVCESLSGVPDLVLKDA</sequence>
<name>A0A161XYH6_9GAMM</name>
<keyword evidence="2 9" id="KW-0963">Cytoplasm</keyword>
<evidence type="ECO:0000256" key="2">
    <source>
        <dbReference type="ARBA" id="ARBA00022490"/>
    </source>
</evidence>
<feature type="site" description="Stabilizes the phosphoryl group" evidence="12">
    <location>
        <position position="109"/>
    </location>
</feature>
<evidence type="ECO:0000256" key="5">
    <source>
        <dbReference type="ARBA" id="ARBA00022833"/>
    </source>
</evidence>
<dbReference type="InterPro" id="IPR036412">
    <property type="entry name" value="HAD-like_sf"/>
</dbReference>
<dbReference type="SUPFAM" id="SSF56784">
    <property type="entry name" value="HAD-like"/>
    <property type="match status" value="1"/>
</dbReference>
<comment type="cofactor">
    <cofactor evidence="13">
        <name>Mg(2+)</name>
        <dbReference type="ChEBI" id="CHEBI:18420"/>
    </cofactor>
</comment>
<feature type="site" description="Contributes to substrate recognition" evidence="12">
    <location>
        <position position="108"/>
    </location>
</feature>
<dbReference type="PATRIC" id="fig|1365253.3.peg.1841"/>
<feature type="binding site" evidence="13">
    <location>
        <position position="92"/>
    </location>
    <ligand>
        <name>Zn(2+)</name>
        <dbReference type="ChEBI" id="CHEBI:29105"/>
    </ligand>
</feature>
<feature type="binding site" evidence="13">
    <location>
        <position position="90"/>
    </location>
    <ligand>
        <name>Zn(2+)</name>
        <dbReference type="ChEBI" id="CHEBI:29105"/>
    </ligand>
</feature>
<dbReference type="NCBIfam" id="TIGR01656">
    <property type="entry name" value="Histidinol-ppas"/>
    <property type="match status" value="1"/>
</dbReference>
<dbReference type="Proteomes" id="UP000076587">
    <property type="component" value="Unassembled WGS sequence"/>
</dbReference>
<feature type="binding site" evidence="11">
    <location>
        <position position="135"/>
    </location>
    <ligand>
        <name>substrate</name>
    </ligand>
</feature>
<feature type="binding site" evidence="13">
    <location>
        <position position="105"/>
    </location>
    <ligand>
        <name>Zn(2+)</name>
        <dbReference type="ChEBI" id="CHEBI:29105"/>
    </ligand>
</feature>
<dbReference type="NCBIfam" id="TIGR01662">
    <property type="entry name" value="HAD-SF-IIIA"/>
    <property type="match status" value="1"/>
</dbReference>
<comment type="cofactor">
    <cofactor evidence="13">
        <name>Zn(2+)</name>
        <dbReference type="ChEBI" id="CHEBI:29105"/>
    </cofactor>
</comment>
<feature type="binding site" evidence="13">
    <location>
        <position position="134"/>
    </location>
    <ligand>
        <name>Mg(2+)</name>
        <dbReference type="ChEBI" id="CHEBI:18420"/>
    </ligand>
</feature>
<dbReference type="GO" id="GO:0016791">
    <property type="term" value="F:phosphatase activity"/>
    <property type="evidence" value="ECO:0007669"/>
    <property type="project" value="InterPro"/>
</dbReference>
<comment type="subcellular location">
    <subcellularLocation>
        <location evidence="1 9">Cytoplasm</location>
    </subcellularLocation>
</comment>
<dbReference type="PANTHER" id="PTHR42891">
    <property type="entry name" value="D-GLYCERO-BETA-D-MANNO-HEPTOSE-1,7-BISPHOSPHATE 7-PHOSPHATASE"/>
    <property type="match status" value="1"/>
</dbReference>
<feature type="active site" description="Nucleophile" evidence="10">
    <location>
        <position position="11"/>
    </location>
</feature>
<keyword evidence="13" id="KW-0460">Magnesium</keyword>
<dbReference type="InterPro" id="IPR004446">
    <property type="entry name" value="Heptose_bisP_phosphatase"/>
</dbReference>
<feature type="binding site" evidence="13">
    <location>
        <position position="9"/>
    </location>
    <ligand>
        <name>Mg(2+)</name>
        <dbReference type="ChEBI" id="CHEBI:18420"/>
    </ligand>
</feature>
<feature type="binding site" evidence="13">
    <location>
        <position position="107"/>
    </location>
    <ligand>
        <name>Zn(2+)</name>
        <dbReference type="ChEBI" id="CHEBI:29105"/>
    </ligand>
</feature>
<dbReference type="CDD" id="cd07503">
    <property type="entry name" value="HAD_HisB-N"/>
    <property type="match status" value="1"/>
</dbReference>
<keyword evidence="5 13" id="KW-0862">Zinc</keyword>
<feature type="site" description="Stabilizes the phosphoryl group" evidence="12">
    <location>
        <position position="51"/>
    </location>
</feature>
<dbReference type="GO" id="GO:0005737">
    <property type="term" value="C:cytoplasm"/>
    <property type="evidence" value="ECO:0007669"/>
    <property type="project" value="UniProtKB-SubCell"/>
</dbReference>
<dbReference type="OrthoDB" id="9781367at2"/>
<dbReference type="FunFam" id="3.40.50.1000:FF:000037">
    <property type="entry name" value="D,D-heptose 1,7-bisphosphate phosphatase"/>
    <property type="match status" value="1"/>
</dbReference>
<evidence type="ECO:0000256" key="1">
    <source>
        <dbReference type="ARBA" id="ARBA00004496"/>
    </source>
</evidence>